<name>A0A4S8HA11_9BACT</name>
<keyword evidence="4" id="KW-0472">Membrane</keyword>
<dbReference type="Proteomes" id="UP000306918">
    <property type="component" value="Unassembled WGS sequence"/>
</dbReference>
<sequence length="400" mass="45889">MFNLTVSENILRMVLGLGVLQGMLLAALIYFYPKGDRSVNKFLAGFILGVSAVMALPMIIHFVGWQNSFFVQSFPLIPGPFLYLYIRSFKETITWRKAWPHFIICIIWLIPIYFNLLKFSKLYPDSEMIPIQALRSPTTIFLIMGRPVLQVVYYWLARRELISYQRSLRHLFSETSRLDLNWAKFLVNGFLVLVGVFFISFPLLFVFPNNISLILLTNMSVGAPYIYIATYLGIKQYTIWQAQPGVNKETAEATIQKVVDIETNGTNGKKPKPVKTAQSDDRMDVLVKKIIALMEEEKLYQEAELTLQQVANKLQVPAYQVSQALNEGMMKSFYDVVNNYRVEDAKRLLLDEKSRNHTILSIGFEAGFNSKTTFNTVFKKFTGLTPTEFREKQNVLTTAS</sequence>
<feature type="transmembrane region" description="Helical" evidence="4">
    <location>
        <begin position="69"/>
        <end position="86"/>
    </location>
</feature>
<keyword evidence="1" id="KW-0805">Transcription regulation</keyword>
<keyword evidence="2" id="KW-0238">DNA-binding</keyword>
<keyword evidence="4" id="KW-1133">Transmembrane helix</keyword>
<accession>A0A4S8HA11</accession>
<dbReference type="Pfam" id="PF12833">
    <property type="entry name" value="HTH_18"/>
    <property type="match status" value="1"/>
</dbReference>
<dbReference type="InterPro" id="IPR020449">
    <property type="entry name" value="Tscrpt_reg_AraC-type_HTH"/>
</dbReference>
<reference evidence="6 7" key="1">
    <citation type="submission" date="2019-04" db="EMBL/GenBank/DDBJ databases">
        <title>Niastella caeni sp. nov., isolated from activated sludge.</title>
        <authorList>
            <person name="Sheng M."/>
        </authorList>
    </citation>
    <scope>NUCLEOTIDE SEQUENCE [LARGE SCALE GENOMIC DNA]</scope>
    <source>
        <strain evidence="6 7">HX-2-15</strain>
    </source>
</reference>
<dbReference type="OrthoDB" id="5492415at2"/>
<dbReference type="AlphaFoldDB" id="A0A4S8HA11"/>
<feature type="transmembrane region" description="Helical" evidence="4">
    <location>
        <begin position="43"/>
        <end position="63"/>
    </location>
</feature>
<feature type="domain" description="HTH araC/xylS-type" evidence="5">
    <location>
        <begin position="288"/>
        <end position="392"/>
    </location>
</feature>
<dbReference type="PANTHER" id="PTHR43280:SF29">
    <property type="entry name" value="ARAC-FAMILY TRANSCRIPTIONAL REGULATOR"/>
    <property type="match status" value="1"/>
</dbReference>
<dbReference type="InterPro" id="IPR018062">
    <property type="entry name" value="HTH_AraC-typ_CS"/>
</dbReference>
<dbReference type="EMBL" id="STFF01000013">
    <property type="protein sequence ID" value="THU31543.1"/>
    <property type="molecule type" value="Genomic_DNA"/>
</dbReference>
<dbReference type="SMART" id="SM00342">
    <property type="entry name" value="HTH_ARAC"/>
    <property type="match status" value="1"/>
</dbReference>
<feature type="transmembrane region" description="Helical" evidence="4">
    <location>
        <begin position="98"/>
        <end position="116"/>
    </location>
</feature>
<proteinExistence type="predicted"/>
<dbReference type="PANTHER" id="PTHR43280">
    <property type="entry name" value="ARAC-FAMILY TRANSCRIPTIONAL REGULATOR"/>
    <property type="match status" value="1"/>
</dbReference>
<comment type="caution">
    <text evidence="6">The sequence shown here is derived from an EMBL/GenBank/DDBJ whole genome shotgun (WGS) entry which is preliminary data.</text>
</comment>
<dbReference type="GO" id="GO:0003700">
    <property type="term" value="F:DNA-binding transcription factor activity"/>
    <property type="evidence" value="ECO:0007669"/>
    <property type="project" value="InterPro"/>
</dbReference>
<evidence type="ECO:0000256" key="4">
    <source>
        <dbReference type="SAM" id="Phobius"/>
    </source>
</evidence>
<feature type="transmembrane region" description="Helical" evidence="4">
    <location>
        <begin position="213"/>
        <end position="234"/>
    </location>
</feature>
<evidence type="ECO:0000313" key="6">
    <source>
        <dbReference type="EMBL" id="THU31543.1"/>
    </source>
</evidence>
<dbReference type="PRINTS" id="PR00032">
    <property type="entry name" value="HTHARAC"/>
</dbReference>
<dbReference type="Gene3D" id="1.10.10.60">
    <property type="entry name" value="Homeodomain-like"/>
    <property type="match status" value="2"/>
</dbReference>
<evidence type="ECO:0000256" key="2">
    <source>
        <dbReference type="ARBA" id="ARBA00023125"/>
    </source>
</evidence>
<keyword evidence="4" id="KW-0812">Transmembrane</keyword>
<feature type="transmembrane region" description="Helical" evidence="4">
    <location>
        <begin position="12"/>
        <end position="31"/>
    </location>
</feature>
<gene>
    <name evidence="6" type="ORF">FAM09_28370</name>
</gene>
<dbReference type="PROSITE" id="PS00041">
    <property type="entry name" value="HTH_ARAC_FAMILY_1"/>
    <property type="match status" value="1"/>
</dbReference>
<keyword evidence="3" id="KW-0804">Transcription</keyword>
<dbReference type="SUPFAM" id="SSF46689">
    <property type="entry name" value="Homeodomain-like"/>
    <property type="match status" value="1"/>
</dbReference>
<feature type="transmembrane region" description="Helical" evidence="4">
    <location>
        <begin position="136"/>
        <end position="156"/>
    </location>
</feature>
<dbReference type="GO" id="GO:0043565">
    <property type="term" value="F:sequence-specific DNA binding"/>
    <property type="evidence" value="ECO:0007669"/>
    <property type="project" value="InterPro"/>
</dbReference>
<keyword evidence="7" id="KW-1185">Reference proteome</keyword>
<dbReference type="RefSeq" id="WP_136580549.1">
    <property type="nucleotide sequence ID" value="NZ_STFF01000013.1"/>
</dbReference>
<feature type="transmembrane region" description="Helical" evidence="4">
    <location>
        <begin position="185"/>
        <end position="207"/>
    </location>
</feature>
<protein>
    <submittedName>
        <fullName evidence="6">AraC family transcriptional regulator</fullName>
    </submittedName>
</protein>
<organism evidence="6 7">
    <name type="scientific">Niastella caeni</name>
    <dbReference type="NCBI Taxonomy" id="2569763"/>
    <lineage>
        <taxon>Bacteria</taxon>
        <taxon>Pseudomonadati</taxon>
        <taxon>Bacteroidota</taxon>
        <taxon>Chitinophagia</taxon>
        <taxon>Chitinophagales</taxon>
        <taxon>Chitinophagaceae</taxon>
        <taxon>Niastella</taxon>
    </lineage>
</organism>
<evidence type="ECO:0000256" key="1">
    <source>
        <dbReference type="ARBA" id="ARBA00023015"/>
    </source>
</evidence>
<dbReference type="PROSITE" id="PS01124">
    <property type="entry name" value="HTH_ARAC_FAMILY_2"/>
    <property type="match status" value="1"/>
</dbReference>
<dbReference type="InterPro" id="IPR009057">
    <property type="entry name" value="Homeodomain-like_sf"/>
</dbReference>
<evidence type="ECO:0000259" key="5">
    <source>
        <dbReference type="PROSITE" id="PS01124"/>
    </source>
</evidence>
<dbReference type="InterPro" id="IPR018060">
    <property type="entry name" value="HTH_AraC"/>
</dbReference>
<evidence type="ECO:0000256" key="3">
    <source>
        <dbReference type="ARBA" id="ARBA00023163"/>
    </source>
</evidence>
<evidence type="ECO:0000313" key="7">
    <source>
        <dbReference type="Proteomes" id="UP000306918"/>
    </source>
</evidence>